<dbReference type="Gene3D" id="3.30.40.10">
    <property type="entry name" value="Zinc/RING finger domain, C3HC4 (zinc finger)"/>
    <property type="match status" value="1"/>
</dbReference>
<dbReference type="KEGG" id="btab:109042238"/>
<dbReference type="PROSITE" id="PS00518">
    <property type="entry name" value="ZF_RING_1"/>
    <property type="match status" value="1"/>
</dbReference>
<keyword evidence="2" id="KW-0479">Metal-binding</keyword>
<keyword evidence="3 11" id="KW-0863">Zinc-finger</keyword>
<keyword evidence="10" id="KW-0805">Transcription regulation</keyword>
<evidence type="ECO:0000256" key="6">
    <source>
        <dbReference type="ARBA" id="ARBA00074719"/>
    </source>
</evidence>
<proteinExistence type="predicted"/>
<comment type="subcellular location">
    <subcellularLocation>
        <location evidence="1 10">Nucleus</location>
    </subcellularLocation>
</comment>
<dbReference type="Pfam" id="PF06391">
    <property type="entry name" value="MAT1"/>
    <property type="match status" value="1"/>
</dbReference>
<dbReference type="GO" id="GO:0006357">
    <property type="term" value="P:regulation of transcription by RNA polymerase II"/>
    <property type="evidence" value="ECO:0007669"/>
    <property type="project" value="TreeGrafter"/>
</dbReference>
<gene>
    <name evidence="14" type="ORF">BEMITA_LOCUS8734</name>
</gene>
<protein>
    <recommendedName>
        <fullName evidence="6 10">CDK-activating kinase assembly factor MAT1</fullName>
    </recommendedName>
    <alternativeName>
        <fullName evidence="9 10">CDK7/cyclin-H assembly factor</fullName>
    </alternativeName>
    <alternativeName>
        <fullName evidence="7 10">Menage a trois</fullName>
    </alternativeName>
    <alternativeName>
        <fullName evidence="8 10">RING finger protein MAT1</fullName>
    </alternativeName>
</protein>
<evidence type="ECO:0000256" key="1">
    <source>
        <dbReference type="ARBA" id="ARBA00004123"/>
    </source>
</evidence>
<keyword evidence="5 10" id="KW-0539">Nucleus</keyword>
<comment type="function">
    <text evidence="10">Stabilizes the cyclin H-CDK7 complex to form a functional CDK-activating kinase (CAK) enzymatic complex.</text>
</comment>
<dbReference type="InterPro" id="IPR017907">
    <property type="entry name" value="Znf_RING_CS"/>
</dbReference>
<evidence type="ECO:0000256" key="7">
    <source>
        <dbReference type="ARBA" id="ARBA00077380"/>
    </source>
</evidence>
<evidence type="ECO:0000313" key="14">
    <source>
        <dbReference type="EMBL" id="CAH0389964.1"/>
    </source>
</evidence>
<dbReference type="EMBL" id="OU963866">
    <property type="protein sequence ID" value="CAH0389964.1"/>
    <property type="molecule type" value="Genomic_DNA"/>
</dbReference>
<keyword evidence="12" id="KW-0175">Coiled coil</keyword>
<keyword evidence="15" id="KW-1185">Reference proteome</keyword>
<dbReference type="InterPro" id="IPR004575">
    <property type="entry name" value="MAT1/Tfb3"/>
</dbReference>
<evidence type="ECO:0000256" key="11">
    <source>
        <dbReference type="PROSITE-ProRule" id="PRU00175"/>
    </source>
</evidence>
<dbReference type="PANTHER" id="PTHR12683:SF13">
    <property type="entry name" value="CDK-ACTIVATING KINASE ASSEMBLY FACTOR MAT1"/>
    <property type="match status" value="1"/>
</dbReference>
<evidence type="ECO:0000313" key="15">
    <source>
        <dbReference type="Proteomes" id="UP001152759"/>
    </source>
</evidence>
<dbReference type="GO" id="GO:0061575">
    <property type="term" value="F:cyclin-dependent protein serine/threonine kinase activator activity"/>
    <property type="evidence" value="ECO:0007669"/>
    <property type="project" value="UniProtKB-UniRule"/>
</dbReference>
<feature type="coiled-coil region" evidence="12">
    <location>
        <begin position="115"/>
        <end position="171"/>
    </location>
</feature>
<keyword evidence="10" id="KW-0131">Cell cycle</keyword>
<sequence length="319" mass="36839">MDDQVCPRCKTTKYRNPSLKLLVNVCGHSLCENCVELLFIKGSGNCPQCNIPLRKTNFRLQLFEDSAVEKDIDIRKRILKDFNKKEEDFSSLDEYNNYLEEVETIIYNLCNNIDVLETNKKIEQYKKENKEFILKNKIKLSKEEAELEELLEEEKEIKLMKQKELKQLEQDEKMKKIQQKEALIDELMFSDTNAKNIIDTFKQSALSDSTKTAESSKAAAAKITKFSSGVKVFQKNQQSFLPVPKVEEGPLYSYKPLEVFYNGPTPPSWADLQRLGYLNNVTEASLEEHASGYTIDLFCMKALQEAFSGLFYVPNKKTE</sequence>
<feature type="domain" description="RING-type" evidence="13">
    <location>
        <begin position="6"/>
        <end position="50"/>
    </location>
</feature>
<dbReference type="PIRSF" id="PIRSF003338">
    <property type="entry name" value="MAT1_metazoa"/>
    <property type="match status" value="1"/>
</dbReference>
<accession>A0A9P0AEB1</accession>
<dbReference type="GO" id="GO:0006289">
    <property type="term" value="P:nucleotide-excision repair"/>
    <property type="evidence" value="ECO:0007669"/>
    <property type="project" value="InterPro"/>
</dbReference>
<dbReference type="InterPro" id="IPR013083">
    <property type="entry name" value="Znf_RING/FYVE/PHD"/>
</dbReference>
<dbReference type="NCBIfam" id="TIGR00570">
    <property type="entry name" value="cdk7"/>
    <property type="match status" value="1"/>
</dbReference>
<evidence type="ECO:0000256" key="2">
    <source>
        <dbReference type="ARBA" id="ARBA00022723"/>
    </source>
</evidence>
<evidence type="ECO:0000256" key="5">
    <source>
        <dbReference type="ARBA" id="ARBA00023242"/>
    </source>
</evidence>
<dbReference type="FunFam" id="3.30.40.10:FF:000037">
    <property type="entry name" value="Cdk-activating kinase assembly factor MAT1, centre"/>
    <property type="match status" value="1"/>
</dbReference>
<keyword evidence="4" id="KW-0862">Zinc</keyword>
<dbReference type="Proteomes" id="UP001152759">
    <property type="component" value="Chromosome 5"/>
</dbReference>
<evidence type="ECO:0000256" key="12">
    <source>
        <dbReference type="SAM" id="Coils"/>
    </source>
</evidence>
<comment type="subunit">
    <text evidence="10">Associates with CDK7 and cyclin H.</text>
</comment>
<evidence type="ECO:0000256" key="10">
    <source>
        <dbReference type="PIRNR" id="PIRNR003338"/>
    </source>
</evidence>
<dbReference type="PROSITE" id="PS50089">
    <property type="entry name" value="ZF_RING_2"/>
    <property type="match status" value="1"/>
</dbReference>
<evidence type="ECO:0000256" key="8">
    <source>
        <dbReference type="ARBA" id="ARBA00077720"/>
    </source>
</evidence>
<dbReference type="Pfam" id="PF25811">
    <property type="entry name" value="CAK-anch_MAT1"/>
    <property type="match status" value="1"/>
</dbReference>
<name>A0A9P0AEB1_BEMTA</name>
<dbReference type="AlphaFoldDB" id="A0A9P0AEB1"/>
<reference evidence="14" key="1">
    <citation type="submission" date="2021-12" db="EMBL/GenBank/DDBJ databases">
        <authorList>
            <person name="King R."/>
        </authorList>
    </citation>
    <scope>NUCLEOTIDE SEQUENCE</scope>
</reference>
<dbReference type="SUPFAM" id="SSF57850">
    <property type="entry name" value="RING/U-box"/>
    <property type="match status" value="1"/>
</dbReference>
<evidence type="ECO:0000256" key="3">
    <source>
        <dbReference type="ARBA" id="ARBA00022771"/>
    </source>
</evidence>
<organism evidence="14 15">
    <name type="scientific">Bemisia tabaci</name>
    <name type="common">Sweetpotato whitefly</name>
    <name type="synonym">Aleurodes tabaci</name>
    <dbReference type="NCBI Taxonomy" id="7038"/>
    <lineage>
        <taxon>Eukaryota</taxon>
        <taxon>Metazoa</taxon>
        <taxon>Ecdysozoa</taxon>
        <taxon>Arthropoda</taxon>
        <taxon>Hexapoda</taxon>
        <taxon>Insecta</taxon>
        <taxon>Pterygota</taxon>
        <taxon>Neoptera</taxon>
        <taxon>Paraneoptera</taxon>
        <taxon>Hemiptera</taxon>
        <taxon>Sternorrhyncha</taxon>
        <taxon>Aleyrodoidea</taxon>
        <taxon>Aleyrodidae</taxon>
        <taxon>Aleyrodinae</taxon>
        <taxon>Bemisia</taxon>
    </lineage>
</organism>
<dbReference type="OrthoDB" id="5963at2759"/>
<dbReference type="PANTHER" id="PTHR12683">
    <property type="entry name" value="CDK-ACTIVATING KINASE ASSEMBLY FACTOR MAT1"/>
    <property type="match status" value="1"/>
</dbReference>
<dbReference type="Pfam" id="PF17121">
    <property type="entry name" value="zf-C3HC4_5"/>
    <property type="match status" value="1"/>
</dbReference>
<dbReference type="CDD" id="cd16517">
    <property type="entry name" value="RING-HC_MAT1"/>
    <property type="match status" value="1"/>
</dbReference>
<dbReference type="InterPro" id="IPR015877">
    <property type="entry name" value="MAT1_centre"/>
</dbReference>
<evidence type="ECO:0000256" key="4">
    <source>
        <dbReference type="ARBA" id="ARBA00022833"/>
    </source>
</evidence>
<dbReference type="SMART" id="SM00184">
    <property type="entry name" value="RING"/>
    <property type="match status" value="1"/>
</dbReference>
<dbReference type="GO" id="GO:0005675">
    <property type="term" value="C:transcription factor TFIIH holo complex"/>
    <property type="evidence" value="ECO:0007669"/>
    <property type="project" value="UniProtKB-UniRule"/>
</dbReference>
<evidence type="ECO:0000259" key="13">
    <source>
        <dbReference type="PROSITE" id="PS50089"/>
    </source>
</evidence>
<keyword evidence="10" id="KW-0804">Transcription</keyword>
<dbReference type="InterPro" id="IPR057657">
    <property type="entry name" value="MAT1_CAK-anch"/>
</dbReference>
<dbReference type="GO" id="GO:0008270">
    <property type="term" value="F:zinc ion binding"/>
    <property type="evidence" value="ECO:0007669"/>
    <property type="project" value="UniProtKB-KW"/>
</dbReference>
<evidence type="ECO:0000256" key="9">
    <source>
        <dbReference type="ARBA" id="ARBA00083888"/>
    </source>
</evidence>
<dbReference type="InterPro" id="IPR001841">
    <property type="entry name" value="Znf_RING"/>
</dbReference>